<evidence type="ECO:0000313" key="4">
    <source>
        <dbReference type="EMBL" id="KOO03296.1"/>
    </source>
</evidence>
<dbReference type="InterPro" id="IPR050469">
    <property type="entry name" value="Diguanylate_Cyclase"/>
</dbReference>
<dbReference type="EC" id="2.7.7.65" evidence="1"/>
<dbReference type="AlphaFoldDB" id="A0A0M0HMK6"/>
<dbReference type="SUPFAM" id="SSF55073">
    <property type="entry name" value="Nucleotide cyclase"/>
    <property type="match status" value="1"/>
</dbReference>
<dbReference type="EMBL" id="LHPJ01000008">
    <property type="protein sequence ID" value="KOO03296.1"/>
    <property type="molecule type" value="Genomic_DNA"/>
</dbReference>
<keyword evidence="2" id="KW-0812">Transmembrane</keyword>
<gene>
    <name evidence="4" type="ORF">AKJ17_12160</name>
</gene>
<evidence type="ECO:0000256" key="2">
    <source>
        <dbReference type="SAM" id="Phobius"/>
    </source>
</evidence>
<dbReference type="InterPro" id="IPR000160">
    <property type="entry name" value="GGDEF_dom"/>
</dbReference>
<keyword evidence="2" id="KW-0472">Membrane</keyword>
<dbReference type="InterPro" id="IPR029787">
    <property type="entry name" value="Nucleotide_cyclase"/>
</dbReference>
<dbReference type="STRING" id="693.AKJ17_12160"/>
<dbReference type="GO" id="GO:1902201">
    <property type="term" value="P:negative regulation of bacterial-type flagellum-dependent cell motility"/>
    <property type="evidence" value="ECO:0007669"/>
    <property type="project" value="TreeGrafter"/>
</dbReference>
<protein>
    <recommendedName>
        <fullName evidence="1">diguanylate cyclase</fullName>
        <ecNumber evidence="1">2.7.7.65</ecNumber>
    </recommendedName>
</protein>
<evidence type="ECO:0000259" key="3">
    <source>
        <dbReference type="PROSITE" id="PS50887"/>
    </source>
</evidence>
<dbReference type="Proteomes" id="UP000037515">
    <property type="component" value="Unassembled WGS sequence"/>
</dbReference>
<dbReference type="SMART" id="SM00267">
    <property type="entry name" value="GGDEF"/>
    <property type="match status" value="1"/>
</dbReference>
<accession>A0A0M0HMK6</accession>
<sequence>MMQLSHKRAKLSPMLCRAKVLLLVMSAILIFANLFLLSSTRDLTRSYSEQKSQGTWFLFQLTKEFSELTAISQYSRENPDYTEQVKLKYELTWSRFDLLLNNREADTFASLPGTRPFFQSMFNDFKMVEPRLDLIDNEFYAREVSNKLSKIYWSMIQYVNTNFRVNSPLFQEQLDTAKLLNKIQFTLLLLLCFCAGLAGFIIHQEAKYHRQLSLTDTLTKVKSRLAMFNELNKQIEEQNEFYLFLLDLNGFKRINDEYGHQAGDKALTQVATRLSKLGMPCYRIGGDEFALMAHNRDLDASWQQIEACFKSEVNVGHQKTAKLSTSIGVARFPTDADQLTQLISIADANMYKMKFANQNKSLVV</sequence>
<keyword evidence="5" id="KW-1185">Reference proteome</keyword>
<dbReference type="PATRIC" id="fig|693.5.peg.2493"/>
<dbReference type="InterPro" id="IPR043128">
    <property type="entry name" value="Rev_trsase/Diguanyl_cyclase"/>
</dbReference>
<dbReference type="PANTHER" id="PTHR45138:SF6">
    <property type="entry name" value="DIGUANYLATE CYCLASE DGCN"/>
    <property type="match status" value="1"/>
</dbReference>
<feature type="transmembrane region" description="Helical" evidence="2">
    <location>
        <begin position="183"/>
        <end position="202"/>
    </location>
</feature>
<dbReference type="GO" id="GO:0005886">
    <property type="term" value="C:plasma membrane"/>
    <property type="evidence" value="ECO:0007669"/>
    <property type="project" value="TreeGrafter"/>
</dbReference>
<evidence type="ECO:0000313" key="5">
    <source>
        <dbReference type="Proteomes" id="UP000037515"/>
    </source>
</evidence>
<dbReference type="PROSITE" id="PS50887">
    <property type="entry name" value="GGDEF"/>
    <property type="match status" value="1"/>
</dbReference>
<evidence type="ECO:0000256" key="1">
    <source>
        <dbReference type="ARBA" id="ARBA00012528"/>
    </source>
</evidence>
<keyword evidence="2" id="KW-1133">Transmembrane helix</keyword>
<dbReference type="PANTHER" id="PTHR45138">
    <property type="entry name" value="REGULATORY COMPONENTS OF SENSORY TRANSDUCTION SYSTEM"/>
    <property type="match status" value="1"/>
</dbReference>
<proteinExistence type="predicted"/>
<reference evidence="5" key="1">
    <citation type="submission" date="2015-08" db="EMBL/GenBank/DDBJ databases">
        <title>Vibrio galatheae sp. nov., a novel member of the Vibrionaceae family isolated from the Solomon Islands.</title>
        <authorList>
            <person name="Giubergia S."/>
            <person name="Machado H."/>
            <person name="Mateiu R.V."/>
            <person name="Gram L."/>
        </authorList>
    </citation>
    <scope>NUCLEOTIDE SEQUENCE [LARGE SCALE GENOMIC DNA]</scope>
    <source>
        <strain evidence="5">DSM 19584</strain>
    </source>
</reference>
<dbReference type="Gene3D" id="3.30.70.270">
    <property type="match status" value="1"/>
</dbReference>
<comment type="caution">
    <text evidence="4">The sequence shown here is derived from an EMBL/GenBank/DDBJ whole genome shotgun (WGS) entry which is preliminary data.</text>
</comment>
<feature type="domain" description="GGDEF" evidence="3">
    <location>
        <begin position="239"/>
        <end position="364"/>
    </location>
</feature>
<name>A0A0M0HMK6_VIBNE</name>
<dbReference type="GO" id="GO:0043709">
    <property type="term" value="P:cell adhesion involved in single-species biofilm formation"/>
    <property type="evidence" value="ECO:0007669"/>
    <property type="project" value="TreeGrafter"/>
</dbReference>
<dbReference type="NCBIfam" id="TIGR00254">
    <property type="entry name" value="GGDEF"/>
    <property type="match status" value="1"/>
</dbReference>
<dbReference type="GO" id="GO:0052621">
    <property type="term" value="F:diguanylate cyclase activity"/>
    <property type="evidence" value="ECO:0007669"/>
    <property type="project" value="UniProtKB-EC"/>
</dbReference>
<dbReference type="Pfam" id="PF00990">
    <property type="entry name" value="GGDEF"/>
    <property type="match status" value="1"/>
</dbReference>
<feature type="transmembrane region" description="Helical" evidence="2">
    <location>
        <begin position="20"/>
        <end position="38"/>
    </location>
</feature>
<organism evidence="4 5">
    <name type="scientific">Vibrio nereis</name>
    <dbReference type="NCBI Taxonomy" id="693"/>
    <lineage>
        <taxon>Bacteria</taxon>
        <taxon>Pseudomonadati</taxon>
        <taxon>Pseudomonadota</taxon>
        <taxon>Gammaproteobacteria</taxon>
        <taxon>Vibrionales</taxon>
        <taxon>Vibrionaceae</taxon>
        <taxon>Vibrio</taxon>
    </lineage>
</organism>
<dbReference type="CDD" id="cd01949">
    <property type="entry name" value="GGDEF"/>
    <property type="match status" value="1"/>
</dbReference>